<keyword evidence="2" id="KW-0812">Transmembrane</keyword>
<evidence type="ECO:0000313" key="3">
    <source>
        <dbReference type="EMBL" id="EGG03338.1"/>
    </source>
</evidence>
<reference evidence="4" key="1">
    <citation type="journal article" date="2011" name="Proc. Natl. Acad. Sci. U.S.A.">
        <title>Obligate biotrophy features unraveled by the genomic analysis of rust fungi.</title>
        <authorList>
            <person name="Duplessis S."/>
            <person name="Cuomo C.A."/>
            <person name="Lin Y.-C."/>
            <person name="Aerts A."/>
            <person name="Tisserant E."/>
            <person name="Veneault-Fourrey C."/>
            <person name="Joly D.L."/>
            <person name="Hacquard S."/>
            <person name="Amselem J."/>
            <person name="Cantarel B.L."/>
            <person name="Chiu R."/>
            <person name="Coutinho P.M."/>
            <person name="Feau N."/>
            <person name="Field M."/>
            <person name="Frey P."/>
            <person name="Gelhaye E."/>
            <person name="Goldberg J."/>
            <person name="Grabherr M.G."/>
            <person name="Kodira C.D."/>
            <person name="Kohler A."/>
            <person name="Kuees U."/>
            <person name="Lindquist E.A."/>
            <person name="Lucas S.M."/>
            <person name="Mago R."/>
            <person name="Mauceli E."/>
            <person name="Morin E."/>
            <person name="Murat C."/>
            <person name="Pangilinan J.L."/>
            <person name="Park R."/>
            <person name="Pearson M."/>
            <person name="Quesneville H."/>
            <person name="Rouhier N."/>
            <person name="Sakthikumar S."/>
            <person name="Salamov A.A."/>
            <person name="Schmutz J."/>
            <person name="Selles B."/>
            <person name="Shapiro H."/>
            <person name="Tanguay P."/>
            <person name="Tuskan G.A."/>
            <person name="Henrissat B."/>
            <person name="Van de Peer Y."/>
            <person name="Rouze P."/>
            <person name="Ellis J.G."/>
            <person name="Dodds P.N."/>
            <person name="Schein J.E."/>
            <person name="Zhong S."/>
            <person name="Hamelin R.C."/>
            <person name="Grigoriev I.V."/>
            <person name="Szabo L.J."/>
            <person name="Martin F."/>
        </authorList>
    </citation>
    <scope>NUCLEOTIDE SEQUENCE [LARGE SCALE GENOMIC DNA]</scope>
    <source>
        <strain evidence="4">98AG31 / pathotype 3-4-7</strain>
    </source>
</reference>
<dbReference type="VEuPathDB" id="FungiDB:MELLADRAFT_109413"/>
<evidence type="ECO:0000256" key="1">
    <source>
        <dbReference type="SAM" id="MobiDB-lite"/>
    </source>
</evidence>
<feature type="compositionally biased region" description="Basic and acidic residues" evidence="1">
    <location>
        <begin position="74"/>
        <end position="108"/>
    </location>
</feature>
<feature type="compositionally biased region" description="Low complexity" evidence="1">
    <location>
        <begin position="416"/>
        <end position="425"/>
    </location>
</feature>
<feature type="compositionally biased region" description="Polar residues" evidence="1">
    <location>
        <begin position="1"/>
        <end position="12"/>
    </location>
</feature>
<dbReference type="OrthoDB" id="10302672at2759"/>
<gene>
    <name evidence="3" type="ORF">MELLADRAFT_109413</name>
</gene>
<dbReference type="KEGG" id="mlr:MELLADRAFT_109413"/>
<evidence type="ECO:0000313" key="4">
    <source>
        <dbReference type="Proteomes" id="UP000001072"/>
    </source>
</evidence>
<feature type="region of interest" description="Disordered" evidence="1">
    <location>
        <begin position="447"/>
        <end position="468"/>
    </location>
</feature>
<feature type="compositionally biased region" description="Basic residues" evidence="1">
    <location>
        <begin position="40"/>
        <end position="58"/>
    </location>
</feature>
<accession>F4RWE0</accession>
<feature type="compositionally biased region" description="Low complexity" evidence="1">
    <location>
        <begin position="458"/>
        <end position="468"/>
    </location>
</feature>
<sequence>MASQDQSSTQMFNKDVEDILSKHKQGREKTDQEIGGANRGRGKGKATRGRGRGRRRGRGGTATTRKTRSKTKGKIQEPKDESSGEERNLTEEKEESGKEEGRGEKDVPGGDEEEEDTVLLVDEAEFSAEDAHIDREHERYISELTKHYKRGNTGRFEILERAYARWCERIGTDQRGVQMLDASSEEVEVEVSETKRKAKEKVSNKPAKVGKKMNPGEVLTHRLINLAPYWDNRMKLAFGYVLLTIFVPAWLLADKNHMSNRRKQSSLCSDVVALKYGREDIASRLEEHYKIVLAIKDKYHKAFAPALRYNITHRTNVFSHTLEDGELSDVGIKNEEIAEQAIADSKANGDHWYFDNPYIVGGAMENTNPATGRMQVGYHQSDFTEASGSSGHGNRGRGCRGRGGHRGVVGRGGSSRGPSTSGPTSVVNGVVVPKFGPGAFEAMKVAKQAGASSGGAGAQQNGSGEEQK</sequence>
<organism evidence="4">
    <name type="scientific">Melampsora larici-populina (strain 98AG31 / pathotype 3-4-7)</name>
    <name type="common">Poplar leaf rust fungus</name>
    <dbReference type="NCBI Taxonomy" id="747676"/>
    <lineage>
        <taxon>Eukaryota</taxon>
        <taxon>Fungi</taxon>
        <taxon>Dikarya</taxon>
        <taxon>Basidiomycota</taxon>
        <taxon>Pucciniomycotina</taxon>
        <taxon>Pucciniomycetes</taxon>
        <taxon>Pucciniales</taxon>
        <taxon>Melampsoraceae</taxon>
        <taxon>Melampsora</taxon>
    </lineage>
</organism>
<proteinExistence type="predicted"/>
<feature type="region of interest" description="Disordered" evidence="1">
    <location>
        <begin position="1"/>
        <end position="114"/>
    </location>
</feature>
<dbReference type="Proteomes" id="UP000001072">
    <property type="component" value="Unassembled WGS sequence"/>
</dbReference>
<name>F4RWE0_MELLP</name>
<keyword evidence="4" id="KW-1185">Reference proteome</keyword>
<keyword evidence="2" id="KW-0472">Membrane</keyword>
<feature type="compositionally biased region" description="Gly residues" evidence="1">
    <location>
        <begin position="406"/>
        <end position="415"/>
    </location>
</feature>
<evidence type="ECO:0000256" key="2">
    <source>
        <dbReference type="SAM" id="Phobius"/>
    </source>
</evidence>
<feature type="region of interest" description="Disordered" evidence="1">
    <location>
        <begin position="384"/>
        <end position="426"/>
    </location>
</feature>
<keyword evidence="2" id="KW-1133">Transmembrane helix</keyword>
<dbReference type="GeneID" id="18923758"/>
<dbReference type="RefSeq" id="XP_007413473.1">
    <property type="nucleotide sequence ID" value="XM_007413411.1"/>
</dbReference>
<dbReference type="HOGENOM" id="CLU_045282_0_0_1"/>
<feature type="compositionally biased region" description="Basic and acidic residues" evidence="1">
    <location>
        <begin position="14"/>
        <end position="32"/>
    </location>
</feature>
<protein>
    <submittedName>
        <fullName evidence="3">Uncharacterized protein</fullName>
    </submittedName>
</protein>
<feature type="compositionally biased region" description="Basic residues" evidence="1">
    <location>
        <begin position="394"/>
        <end position="405"/>
    </location>
</feature>
<dbReference type="InParanoid" id="F4RWE0"/>
<dbReference type="EMBL" id="GL883125">
    <property type="protein sequence ID" value="EGG03338.1"/>
    <property type="molecule type" value="Genomic_DNA"/>
</dbReference>
<dbReference type="AlphaFoldDB" id="F4RWE0"/>
<feature type="transmembrane region" description="Helical" evidence="2">
    <location>
        <begin position="236"/>
        <end position="253"/>
    </location>
</feature>